<accession>A0ABX0XBY2</accession>
<keyword evidence="1" id="KW-0472">Membrane</keyword>
<dbReference type="EMBL" id="JAATJH010000002">
    <property type="protein sequence ID" value="NJC26443.1"/>
    <property type="molecule type" value="Genomic_DNA"/>
</dbReference>
<dbReference type="RefSeq" id="WP_168037186.1">
    <property type="nucleotide sequence ID" value="NZ_JAATJH010000002.1"/>
</dbReference>
<feature type="transmembrane region" description="Helical" evidence="1">
    <location>
        <begin position="12"/>
        <end position="34"/>
    </location>
</feature>
<gene>
    <name evidence="2" type="ORF">GGR27_001942</name>
</gene>
<keyword evidence="1" id="KW-0812">Transmembrane</keyword>
<sequence>MANKLYREESGFSEIITIGLLSLTLLALLIASGVNAFTESANHNWALVYAGAALIVGGILYFLYRMKMKLVVSEKVIKFKMTPFHGKSRKIKWKNVAEYEVIKTHPLAPNHGSHLASSERRFSLSGRNGLSILMTDGARYFIGCRDVDRLEESLRELAV</sequence>
<evidence type="ECO:0000313" key="3">
    <source>
        <dbReference type="Proteomes" id="UP000770785"/>
    </source>
</evidence>
<dbReference type="Proteomes" id="UP000770785">
    <property type="component" value="Unassembled WGS sequence"/>
</dbReference>
<reference evidence="2 3" key="1">
    <citation type="submission" date="2020-03" db="EMBL/GenBank/DDBJ databases">
        <title>Genomic Encyclopedia of Type Strains, Phase IV (KMG-IV): sequencing the most valuable type-strain genomes for metagenomic binning, comparative biology and taxonomic classification.</title>
        <authorList>
            <person name="Goeker M."/>
        </authorList>
    </citation>
    <scope>NUCLEOTIDE SEQUENCE [LARGE SCALE GENOMIC DNA]</scope>
    <source>
        <strain evidence="2 3">DSM 105096</strain>
    </source>
</reference>
<evidence type="ECO:0000313" key="2">
    <source>
        <dbReference type="EMBL" id="NJC26443.1"/>
    </source>
</evidence>
<keyword evidence="3" id="KW-1185">Reference proteome</keyword>
<keyword evidence="1" id="KW-1133">Transmembrane helix</keyword>
<organism evidence="2 3">
    <name type="scientific">Neolewinella antarctica</name>
    <dbReference type="NCBI Taxonomy" id="442734"/>
    <lineage>
        <taxon>Bacteria</taxon>
        <taxon>Pseudomonadati</taxon>
        <taxon>Bacteroidota</taxon>
        <taxon>Saprospiria</taxon>
        <taxon>Saprospirales</taxon>
        <taxon>Lewinellaceae</taxon>
        <taxon>Neolewinella</taxon>
    </lineage>
</organism>
<proteinExistence type="predicted"/>
<name>A0ABX0XBY2_9BACT</name>
<protein>
    <submittedName>
        <fullName evidence="2">ABC-type anion transport system duplicated permease subunit</fullName>
    </submittedName>
</protein>
<evidence type="ECO:0000256" key="1">
    <source>
        <dbReference type="SAM" id="Phobius"/>
    </source>
</evidence>
<comment type="caution">
    <text evidence="2">The sequence shown here is derived from an EMBL/GenBank/DDBJ whole genome shotgun (WGS) entry which is preliminary data.</text>
</comment>
<feature type="transmembrane region" description="Helical" evidence="1">
    <location>
        <begin position="46"/>
        <end position="64"/>
    </location>
</feature>